<sequence length="109" mass="12513">MLQACDSMEDKVKKVLKCGLAVNELGNSTAKSNFNANRMTLFKGDAPHFSSAEIYRIDEEAREELGMDFPNHRENAKRLIEEYEEGYCVDLHKVPETSEIKTLKRIIDF</sequence>
<gene>
    <name evidence="1" type="ORF">EH105704_01_09410</name>
</gene>
<dbReference type="eggNOG" id="ENOG5033JTU">
    <property type="taxonomic scope" value="Bacteria"/>
</dbReference>
<comment type="caution">
    <text evidence="1">The sequence shown here is derived from an EMBL/GenBank/DDBJ whole genome shotgun (WGS) entry which is preliminary data.</text>
</comment>
<protein>
    <submittedName>
        <fullName evidence="1">Uncharacterized protein</fullName>
    </submittedName>
</protein>
<evidence type="ECO:0000313" key="1">
    <source>
        <dbReference type="EMBL" id="GAB50929.1"/>
    </source>
</evidence>
<organism evidence="1 2">
    <name type="scientific">Atlantibacter hermannii NBRC 105704</name>
    <dbReference type="NCBI Taxonomy" id="1115512"/>
    <lineage>
        <taxon>Bacteria</taxon>
        <taxon>Pseudomonadati</taxon>
        <taxon>Pseudomonadota</taxon>
        <taxon>Gammaproteobacteria</taxon>
        <taxon>Enterobacterales</taxon>
        <taxon>Enterobacteriaceae</taxon>
        <taxon>Atlantibacter</taxon>
    </lineage>
</organism>
<dbReference type="Proteomes" id="UP000010297">
    <property type="component" value="Unassembled WGS sequence"/>
</dbReference>
<proteinExistence type="predicted"/>
<name>H5UYE8_ATLHE</name>
<reference evidence="1 2" key="1">
    <citation type="submission" date="2012-02" db="EMBL/GenBank/DDBJ databases">
        <title>Whole genome shotgun sequence of Escherichia hermannii NBRC 105704.</title>
        <authorList>
            <person name="Yoshida I."/>
            <person name="Hosoyama A."/>
            <person name="Tsuchikane K."/>
            <person name="Katsumata H."/>
            <person name="Yamazaki S."/>
            <person name="Fujita N."/>
        </authorList>
    </citation>
    <scope>NUCLEOTIDE SEQUENCE [LARGE SCALE GENOMIC DNA]</scope>
    <source>
        <strain evidence="1 2">NBRC 105704</strain>
    </source>
</reference>
<dbReference type="EMBL" id="BAFF01000001">
    <property type="protein sequence ID" value="GAB50929.1"/>
    <property type="molecule type" value="Genomic_DNA"/>
</dbReference>
<keyword evidence="2" id="KW-1185">Reference proteome</keyword>
<evidence type="ECO:0000313" key="2">
    <source>
        <dbReference type="Proteomes" id="UP000010297"/>
    </source>
</evidence>
<accession>H5UYE8</accession>
<dbReference type="AlphaFoldDB" id="H5UYE8"/>